<organism evidence="2 3">
    <name type="scientific">Araneus ventricosus</name>
    <name type="common">Orbweaver spider</name>
    <name type="synonym">Epeira ventricosa</name>
    <dbReference type="NCBI Taxonomy" id="182803"/>
    <lineage>
        <taxon>Eukaryota</taxon>
        <taxon>Metazoa</taxon>
        <taxon>Ecdysozoa</taxon>
        <taxon>Arthropoda</taxon>
        <taxon>Chelicerata</taxon>
        <taxon>Arachnida</taxon>
        <taxon>Araneae</taxon>
        <taxon>Araneomorphae</taxon>
        <taxon>Entelegynae</taxon>
        <taxon>Araneoidea</taxon>
        <taxon>Araneidae</taxon>
        <taxon>Araneus</taxon>
    </lineage>
</organism>
<evidence type="ECO:0000313" key="3">
    <source>
        <dbReference type="Proteomes" id="UP000499080"/>
    </source>
</evidence>
<dbReference type="AlphaFoldDB" id="A0A4Y2KZB1"/>
<dbReference type="Proteomes" id="UP000499080">
    <property type="component" value="Unassembled WGS sequence"/>
</dbReference>
<evidence type="ECO:0000313" key="2">
    <source>
        <dbReference type="EMBL" id="GBN06957.1"/>
    </source>
</evidence>
<comment type="caution">
    <text evidence="2">The sequence shown here is derived from an EMBL/GenBank/DDBJ whole genome shotgun (WGS) entry which is preliminary data.</text>
</comment>
<dbReference type="EMBL" id="BGPR01005118">
    <property type="protein sequence ID" value="GBN06957.1"/>
    <property type="molecule type" value="Genomic_DNA"/>
</dbReference>
<sequence length="128" mass="14109">MCGKTAFFVPAVRKHLENVGLPQKAVLLLVSATSHPSEEILKSEDGNIFVKYLPKCDSSHQPMNQVLDAIYYVDAAWTSVKSSTAKKSWKAILSDKGNEIPTDDDDSAPLQRKILEDLRNLDCSGNFG</sequence>
<reference evidence="2 3" key="1">
    <citation type="journal article" date="2019" name="Sci. Rep.">
        <title>Orb-weaving spider Araneus ventricosus genome elucidates the spidroin gene catalogue.</title>
        <authorList>
            <person name="Kono N."/>
            <person name="Nakamura H."/>
            <person name="Ohtoshi R."/>
            <person name="Moran D.A.P."/>
            <person name="Shinohara A."/>
            <person name="Yoshida Y."/>
            <person name="Fujiwara M."/>
            <person name="Mori M."/>
            <person name="Tomita M."/>
            <person name="Arakawa K."/>
        </authorList>
    </citation>
    <scope>NUCLEOTIDE SEQUENCE [LARGE SCALE GENOMIC DNA]</scope>
</reference>
<keyword evidence="3" id="KW-1185">Reference proteome</keyword>
<protein>
    <recommendedName>
        <fullName evidence="1">DDE-1 domain-containing protein</fullName>
    </recommendedName>
</protein>
<dbReference type="GO" id="GO:0003676">
    <property type="term" value="F:nucleic acid binding"/>
    <property type="evidence" value="ECO:0007669"/>
    <property type="project" value="InterPro"/>
</dbReference>
<name>A0A4Y2KZB1_ARAVE</name>
<dbReference type="Pfam" id="PF03184">
    <property type="entry name" value="DDE_1"/>
    <property type="match status" value="1"/>
</dbReference>
<feature type="domain" description="DDE-1" evidence="1">
    <location>
        <begin position="8"/>
        <end position="66"/>
    </location>
</feature>
<proteinExistence type="predicted"/>
<gene>
    <name evidence="2" type="ORF">AVEN_204993_1</name>
</gene>
<dbReference type="InterPro" id="IPR004875">
    <property type="entry name" value="DDE_SF_endonuclease_dom"/>
</dbReference>
<accession>A0A4Y2KZB1</accession>
<evidence type="ECO:0000259" key="1">
    <source>
        <dbReference type="Pfam" id="PF03184"/>
    </source>
</evidence>